<dbReference type="InterPro" id="IPR002371">
    <property type="entry name" value="FlgK"/>
</dbReference>
<feature type="domain" description="Flagellar hook-associated protein 1 D2-like" evidence="10">
    <location>
        <begin position="346"/>
        <end position="415"/>
    </location>
</feature>
<sequence>MSGLLNLGTRALLANQAALSTAGHNIANVNTVGYSRQSVVLEATPGQFSGGGYIGKGVDIVTVQRTYNQFLTRQAALTQAIQAGDTARSDKLTQLQDIFQSGKTGLGAAVNDMLNAFSDVSSAPTDLTARNVVLTRANELTARFRSTSNQLDEIKSGVTQQLQQATANINSLTSRIAALNEQIARATGTGQAPNDLLDQRDQLINELNKSAQTTTAAASDGTLSVFIGNQAVVLGSSASSVKLVADDYGVPDRKLAVQLGNTTNVLDENTIGGGEVAGLLRFQNNDLVEAGNLLGRMALAITNQVNDQHKLGLDLDGQQGGNLFTPLALADGKPQALNSVTHLPITATVGVTVKDATKMVASDYELRMTGAGTGSIVRLSDGQTTAVTSVPVDIDGLTFTVGAGAANGDTFLIQPFANAASGMNTAIASARDLAAASVIEPQIGTANKGNVAVVSLAAKPAGFVMPPAGGVTLDFTAGSPPTFTLTGNASAPVDTATGNAIAGPPYTYTSGQTITVDGWQLKLQGTPATGDSIKVQDATPTNGGTGYFNLNAGNSDALMGLRDVATFDGANMADGYAGLIAQIGVRTQSAQYASSVSQAIAANAESDRTAVTGVNLDEEAAKLIQYQQAYQASSKMIQIAQTIFDTLIQNMAR</sequence>
<dbReference type="Pfam" id="PF06429">
    <property type="entry name" value="Flg_bbr_C"/>
    <property type="match status" value="1"/>
</dbReference>
<protein>
    <recommendedName>
        <fullName evidence="4">Flagellar hook-associated protein 1</fullName>
    </recommendedName>
</protein>
<evidence type="ECO:0000259" key="11">
    <source>
        <dbReference type="Pfam" id="PF22638"/>
    </source>
</evidence>
<feature type="coiled-coil region" evidence="7">
    <location>
        <begin position="155"/>
        <end position="189"/>
    </location>
</feature>
<dbReference type="PANTHER" id="PTHR30033:SF1">
    <property type="entry name" value="FLAGELLAR HOOK-ASSOCIATED PROTEIN 1"/>
    <property type="match status" value="1"/>
</dbReference>
<reference evidence="12 13" key="1">
    <citation type="submission" date="2017-01" db="EMBL/GenBank/DDBJ databases">
        <authorList>
            <person name="Mah S.A."/>
            <person name="Swanson W.J."/>
            <person name="Moy G.W."/>
            <person name="Vacquier V.D."/>
        </authorList>
    </citation>
    <scope>NUCLEOTIDE SEQUENCE [LARGE SCALE GENOMIC DNA]</scope>
    <source>
        <strain evidence="12 13">DCY110</strain>
    </source>
</reference>
<keyword evidence="7" id="KW-0175">Coiled coil</keyword>
<keyword evidence="5" id="KW-0964">Secreted</keyword>
<dbReference type="PANTHER" id="PTHR30033">
    <property type="entry name" value="FLAGELLAR HOOK-ASSOCIATED PROTEIN 1"/>
    <property type="match status" value="1"/>
</dbReference>
<feature type="domain" description="Flagellar basal-body/hook protein C-terminal" evidence="9">
    <location>
        <begin position="613"/>
        <end position="649"/>
    </location>
</feature>
<evidence type="ECO:0000259" key="8">
    <source>
        <dbReference type="Pfam" id="PF00460"/>
    </source>
</evidence>
<evidence type="ECO:0000256" key="5">
    <source>
        <dbReference type="ARBA" id="ARBA00022525"/>
    </source>
</evidence>
<dbReference type="EMBL" id="CP019236">
    <property type="protein sequence ID" value="APW36612.1"/>
    <property type="molecule type" value="Genomic_DNA"/>
</dbReference>
<dbReference type="GO" id="GO:0005576">
    <property type="term" value="C:extracellular region"/>
    <property type="evidence" value="ECO:0007669"/>
    <property type="project" value="UniProtKB-SubCell"/>
</dbReference>
<keyword evidence="6" id="KW-0975">Bacterial flagellum</keyword>
<comment type="similarity">
    <text evidence="3">Belongs to the flagella basal body rod proteins family.</text>
</comment>
<evidence type="ECO:0000256" key="4">
    <source>
        <dbReference type="ARBA" id="ARBA00016244"/>
    </source>
</evidence>
<keyword evidence="13" id="KW-1185">Reference proteome</keyword>
<dbReference type="InterPro" id="IPR001444">
    <property type="entry name" value="Flag_bb_rod_N"/>
</dbReference>
<keyword evidence="12" id="KW-0282">Flagellum</keyword>
<accession>A0A1P8JS76</accession>
<evidence type="ECO:0000313" key="12">
    <source>
        <dbReference type="EMBL" id="APW36612.1"/>
    </source>
</evidence>
<proteinExistence type="inferred from homology"/>
<dbReference type="Pfam" id="PF22638">
    <property type="entry name" value="FlgK_D1"/>
    <property type="match status" value="1"/>
</dbReference>
<dbReference type="Pfam" id="PF00460">
    <property type="entry name" value="Flg_bb_rod"/>
    <property type="match status" value="1"/>
</dbReference>
<evidence type="ECO:0000256" key="6">
    <source>
        <dbReference type="ARBA" id="ARBA00023143"/>
    </source>
</evidence>
<name>A0A1P8JS76_9BURK</name>
<dbReference type="Pfam" id="PF21158">
    <property type="entry name" value="flgK_1st_1"/>
    <property type="match status" value="1"/>
</dbReference>
<dbReference type="STRING" id="1842727.RD110_04820"/>
<evidence type="ECO:0000256" key="3">
    <source>
        <dbReference type="ARBA" id="ARBA00009677"/>
    </source>
</evidence>
<dbReference type="GO" id="GO:0044780">
    <property type="term" value="P:bacterial-type flagellum assembly"/>
    <property type="evidence" value="ECO:0007669"/>
    <property type="project" value="InterPro"/>
</dbReference>
<dbReference type="InterPro" id="IPR010930">
    <property type="entry name" value="Flg_bb/hook_C_dom"/>
</dbReference>
<keyword evidence="12" id="KW-0969">Cilium</keyword>
<dbReference type="Proteomes" id="UP000186609">
    <property type="component" value="Chromosome"/>
</dbReference>
<feature type="domain" description="Flagellar basal body rod protein N-terminal" evidence="8">
    <location>
        <begin position="5"/>
        <end position="34"/>
    </location>
</feature>
<dbReference type="InterPro" id="IPR053927">
    <property type="entry name" value="FlgK_helical"/>
</dbReference>
<evidence type="ECO:0000313" key="13">
    <source>
        <dbReference type="Proteomes" id="UP000186609"/>
    </source>
</evidence>
<dbReference type="KEGG" id="rhy:RD110_04820"/>
<organism evidence="12 13">
    <name type="scientific">Rhodoferax koreensis</name>
    <dbReference type="NCBI Taxonomy" id="1842727"/>
    <lineage>
        <taxon>Bacteria</taxon>
        <taxon>Pseudomonadati</taxon>
        <taxon>Pseudomonadota</taxon>
        <taxon>Betaproteobacteria</taxon>
        <taxon>Burkholderiales</taxon>
        <taxon>Comamonadaceae</taxon>
        <taxon>Rhodoferax</taxon>
    </lineage>
</organism>
<gene>
    <name evidence="12" type="ORF">RD110_04820</name>
</gene>
<dbReference type="SUPFAM" id="SSF64518">
    <property type="entry name" value="Phase 1 flagellin"/>
    <property type="match status" value="2"/>
</dbReference>
<evidence type="ECO:0000256" key="1">
    <source>
        <dbReference type="ARBA" id="ARBA00004365"/>
    </source>
</evidence>
<dbReference type="OrthoDB" id="9802553at2"/>
<dbReference type="GO" id="GO:0009424">
    <property type="term" value="C:bacterial-type flagellum hook"/>
    <property type="evidence" value="ECO:0007669"/>
    <property type="project" value="InterPro"/>
</dbReference>
<dbReference type="AlphaFoldDB" id="A0A1P8JS76"/>
<dbReference type="NCBIfam" id="TIGR02492">
    <property type="entry name" value="flgK_ends"/>
    <property type="match status" value="1"/>
</dbReference>
<comment type="subcellular location">
    <subcellularLocation>
        <location evidence="1">Bacterial flagellum</location>
    </subcellularLocation>
    <subcellularLocation>
        <location evidence="2">Secreted</location>
    </subcellularLocation>
</comment>
<dbReference type="RefSeq" id="WP_076197216.1">
    <property type="nucleotide sequence ID" value="NZ_CP019236.1"/>
</dbReference>
<feature type="domain" description="Flagellar hook-associated protein FlgK helical" evidence="11">
    <location>
        <begin position="92"/>
        <end position="324"/>
    </location>
</feature>
<dbReference type="PRINTS" id="PR01005">
    <property type="entry name" value="FLGHOOKAP1"/>
</dbReference>
<evidence type="ECO:0000259" key="10">
    <source>
        <dbReference type="Pfam" id="PF21158"/>
    </source>
</evidence>
<keyword evidence="12" id="KW-0966">Cell projection</keyword>
<evidence type="ECO:0000256" key="7">
    <source>
        <dbReference type="SAM" id="Coils"/>
    </source>
</evidence>
<evidence type="ECO:0000256" key="2">
    <source>
        <dbReference type="ARBA" id="ARBA00004613"/>
    </source>
</evidence>
<evidence type="ECO:0000259" key="9">
    <source>
        <dbReference type="Pfam" id="PF06429"/>
    </source>
</evidence>
<dbReference type="GO" id="GO:0005198">
    <property type="term" value="F:structural molecule activity"/>
    <property type="evidence" value="ECO:0007669"/>
    <property type="project" value="InterPro"/>
</dbReference>
<dbReference type="InterPro" id="IPR049119">
    <property type="entry name" value="FlgK_D2-like"/>
</dbReference>